<evidence type="ECO:0008006" key="4">
    <source>
        <dbReference type="Google" id="ProtNLM"/>
    </source>
</evidence>
<sequence>MPILVILFIFSLSFYVFYKAKYFRTNRPAEKKWISSKASVCLGLFVAFFGLNQFFVNHSAVSYIVGTVFVLLGAINVWGGIKSYKFYLPLAVEEAEQFKHQ</sequence>
<keyword evidence="1" id="KW-1133">Transmembrane helix</keyword>
<name>A0ABT9V8J8_9BACL</name>
<reference evidence="2 3" key="1">
    <citation type="submission" date="2023-07" db="EMBL/GenBank/DDBJ databases">
        <title>Genomic Encyclopedia of Type Strains, Phase IV (KMG-IV): sequencing the most valuable type-strain genomes for metagenomic binning, comparative biology and taxonomic classification.</title>
        <authorList>
            <person name="Goeker M."/>
        </authorList>
    </citation>
    <scope>NUCLEOTIDE SEQUENCE [LARGE SCALE GENOMIC DNA]</scope>
    <source>
        <strain evidence="2 3">DSM 23948</strain>
    </source>
</reference>
<keyword evidence="1" id="KW-0472">Membrane</keyword>
<proteinExistence type="predicted"/>
<evidence type="ECO:0000256" key="1">
    <source>
        <dbReference type="SAM" id="Phobius"/>
    </source>
</evidence>
<comment type="caution">
    <text evidence="2">The sequence shown here is derived from an EMBL/GenBank/DDBJ whole genome shotgun (WGS) entry which is preliminary data.</text>
</comment>
<feature type="transmembrane region" description="Helical" evidence="1">
    <location>
        <begin position="6"/>
        <end position="22"/>
    </location>
</feature>
<evidence type="ECO:0000313" key="2">
    <source>
        <dbReference type="EMBL" id="MDQ0157284.1"/>
    </source>
</evidence>
<feature type="transmembrane region" description="Helical" evidence="1">
    <location>
        <begin position="61"/>
        <end position="81"/>
    </location>
</feature>
<evidence type="ECO:0000313" key="3">
    <source>
        <dbReference type="Proteomes" id="UP001231362"/>
    </source>
</evidence>
<dbReference type="RefSeq" id="WP_307151750.1">
    <property type="nucleotide sequence ID" value="NZ_JAUSTU010000023.1"/>
</dbReference>
<protein>
    <recommendedName>
        <fullName evidence="4">YtpI-like protein</fullName>
    </recommendedName>
</protein>
<gene>
    <name evidence="2" type="ORF">J2S07_003613</name>
</gene>
<keyword evidence="1" id="KW-0812">Transmembrane</keyword>
<organism evidence="2 3">
    <name type="scientific">Anoxybacillus andreesenii</name>
    <dbReference type="NCBI Taxonomy" id="1325932"/>
    <lineage>
        <taxon>Bacteria</taxon>
        <taxon>Bacillati</taxon>
        <taxon>Bacillota</taxon>
        <taxon>Bacilli</taxon>
        <taxon>Bacillales</taxon>
        <taxon>Anoxybacillaceae</taxon>
        <taxon>Anoxybacillus</taxon>
    </lineage>
</organism>
<dbReference type="Proteomes" id="UP001231362">
    <property type="component" value="Unassembled WGS sequence"/>
</dbReference>
<feature type="transmembrane region" description="Helical" evidence="1">
    <location>
        <begin position="34"/>
        <end position="55"/>
    </location>
</feature>
<accession>A0ABT9V8J8</accession>
<dbReference type="InterPro" id="IPR025618">
    <property type="entry name" value="YtpI"/>
</dbReference>
<dbReference type="Pfam" id="PF14007">
    <property type="entry name" value="YtpI"/>
    <property type="match status" value="1"/>
</dbReference>
<keyword evidence="3" id="KW-1185">Reference proteome</keyword>
<dbReference type="EMBL" id="JAUSTU010000023">
    <property type="protein sequence ID" value="MDQ0157284.1"/>
    <property type="molecule type" value="Genomic_DNA"/>
</dbReference>